<dbReference type="EMBL" id="CAJOBH010126291">
    <property type="protein sequence ID" value="CAF4736134.1"/>
    <property type="molecule type" value="Genomic_DNA"/>
</dbReference>
<dbReference type="AlphaFoldDB" id="A0A8S3AIY2"/>
<evidence type="ECO:0000313" key="1">
    <source>
        <dbReference type="EMBL" id="CAF4736134.1"/>
    </source>
</evidence>
<evidence type="ECO:0000313" key="2">
    <source>
        <dbReference type="Proteomes" id="UP000681967"/>
    </source>
</evidence>
<organism evidence="1 2">
    <name type="scientific">Rotaria magnacalcarata</name>
    <dbReference type="NCBI Taxonomy" id="392030"/>
    <lineage>
        <taxon>Eukaryota</taxon>
        <taxon>Metazoa</taxon>
        <taxon>Spiralia</taxon>
        <taxon>Gnathifera</taxon>
        <taxon>Rotifera</taxon>
        <taxon>Eurotatoria</taxon>
        <taxon>Bdelloidea</taxon>
        <taxon>Philodinida</taxon>
        <taxon>Philodinidae</taxon>
        <taxon>Rotaria</taxon>
    </lineage>
</organism>
<proteinExistence type="predicted"/>
<reference evidence="1" key="1">
    <citation type="submission" date="2021-02" db="EMBL/GenBank/DDBJ databases">
        <authorList>
            <person name="Nowell W R."/>
        </authorList>
    </citation>
    <scope>NUCLEOTIDE SEQUENCE</scope>
</reference>
<accession>A0A8S3AIY2</accession>
<comment type="caution">
    <text evidence="1">The sequence shown here is derived from an EMBL/GenBank/DDBJ whole genome shotgun (WGS) entry which is preliminary data.</text>
</comment>
<gene>
    <name evidence="1" type="ORF">BYL167_LOCUS45479</name>
</gene>
<sequence>MLQKIAADYKCAAVIVNHMIAKVESPNNEAYCAP</sequence>
<evidence type="ECO:0008006" key="3">
    <source>
        <dbReference type="Google" id="ProtNLM"/>
    </source>
</evidence>
<dbReference type="Proteomes" id="UP000681967">
    <property type="component" value="Unassembled WGS sequence"/>
</dbReference>
<protein>
    <recommendedName>
        <fullName evidence="3">DNA recombination and repair protein Rad51-like C-terminal domain-containing protein</fullName>
    </recommendedName>
</protein>
<feature type="non-terminal residue" evidence="1">
    <location>
        <position position="1"/>
    </location>
</feature>
<name>A0A8S3AIY2_9BILA</name>